<feature type="non-terminal residue" evidence="1">
    <location>
        <position position="1"/>
    </location>
</feature>
<dbReference type="PANTHER" id="PTHR43025:SF1">
    <property type="entry name" value="MONOGALACTOSYLDIACYLGLYCEROL SYNTHASE 2, CHLOROPLASTIC"/>
    <property type="match status" value="1"/>
</dbReference>
<accession>A0AA38LND3</accession>
<evidence type="ECO:0000313" key="2">
    <source>
        <dbReference type="Proteomes" id="UP000824469"/>
    </source>
</evidence>
<dbReference type="Proteomes" id="UP000824469">
    <property type="component" value="Unassembled WGS sequence"/>
</dbReference>
<sequence length="156" mass="17456">VNRSSISTGSEGESIDKCKSHSYMQHYLLAYSKESSKAVQEKDPTIDIRVYTHITTFSTTLGACEIKISMLPFPTKVGIFPTLFMELALGEVRNVPYVLENGAGVFCKSPKEIGNIVAHWYDPKSLELKQMSENALKLAQPNVVFDIVRDLDDLIR</sequence>
<dbReference type="AlphaFoldDB" id="A0AA38LND3"/>
<gene>
    <name evidence="1" type="ORF">KI387_000898</name>
</gene>
<organism evidence="1 2">
    <name type="scientific">Taxus chinensis</name>
    <name type="common">Chinese yew</name>
    <name type="synonym">Taxus wallichiana var. chinensis</name>
    <dbReference type="NCBI Taxonomy" id="29808"/>
    <lineage>
        <taxon>Eukaryota</taxon>
        <taxon>Viridiplantae</taxon>
        <taxon>Streptophyta</taxon>
        <taxon>Embryophyta</taxon>
        <taxon>Tracheophyta</taxon>
        <taxon>Spermatophyta</taxon>
        <taxon>Pinopsida</taxon>
        <taxon>Pinidae</taxon>
        <taxon>Conifers II</taxon>
        <taxon>Cupressales</taxon>
        <taxon>Taxaceae</taxon>
        <taxon>Taxus</taxon>
    </lineage>
</organism>
<dbReference type="EMBL" id="JAHRHJ020000001">
    <property type="protein sequence ID" value="KAH9328790.1"/>
    <property type="molecule type" value="Genomic_DNA"/>
</dbReference>
<comment type="caution">
    <text evidence="1">The sequence shown here is derived from an EMBL/GenBank/DDBJ whole genome shotgun (WGS) entry which is preliminary data.</text>
</comment>
<keyword evidence="2" id="KW-1185">Reference proteome</keyword>
<evidence type="ECO:0000313" key="1">
    <source>
        <dbReference type="EMBL" id="KAH9328790.1"/>
    </source>
</evidence>
<proteinExistence type="predicted"/>
<name>A0AA38LND3_TAXCH</name>
<dbReference type="InterPro" id="IPR050519">
    <property type="entry name" value="Glycosyltransf_28_UgtP"/>
</dbReference>
<dbReference type="PANTHER" id="PTHR43025">
    <property type="entry name" value="MONOGALACTOSYLDIACYLGLYCEROL SYNTHASE"/>
    <property type="match status" value="1"/>
</dbReference>
<protein>
    <submittedName>
        <fullName evidence="1">Uncharacterized protein</fullName>
    </submittedName>
</protein>
<reference evidence="1 2" key="1">
    <citation type="journal article" date="2021" name="Nat. Plants">
        <title>The Taxus genome provides insights into paclitaxel biosynthesis.</title>
        <authorList>
            <person name="Xiong X."/>
            <person name="Gou J."/>
            <person name="Liao Q."/>
            <person name="Li Y."/>
            <person name="Zhou Q."/>
            <person name="Bi G."/>
            <person name="Li C."/>
            <person name="Du R."/>
            <person name="Wang X."/>
            <person name="Sun T."/>
            <person name="Guo L."/>
            <person name="Liang H."/>
            <person name="Lu P."/>
            <person name="Wu Y."/>
            <person name="Zhang Z."/>
            <person name="Ro D.K."/>
            <person name="Shang Y."/>
            <person name="Huang S."/>
            <person name="Yan J."/>
        </authorList>
    </citation>
    <scope>NUCLEOTIDE SEQUENCE [LARGE SCALE GENOMIC DNA]</scope>
    <source>
        <strain evidence="1">Ta-2019</strain>
    </source>
</reference>